<reference evidence="1 2" key="1">
    <citation type="submission" date="2019-07" db="EMBL/GenBank/DDBJ databases">
        <title>Whole genome shotgun sequence of Lactobacillus aviarius subsp. aviarius NBRC 102162.</title>
        <authorList>
            <person name="Hosoyama A."/>
            <person name="Uohara A."/>
            <person name="Ohji S."/>
            <person name="Ichikawa N."/>
        </authorList>
    </citation>
    <scope>NUCLEOTIDE SEQUENCE [LARGE SCALE GENOMIC DNA]</scope>
    <source>
        <strain evidence="1 2">NBRC 102162</strain>
    </source>
</reference>
<dbReference type="PANTHER" id="PTHR43054">
    <property type="match status" value="1"/>
</dbReference>
<dbReference type="Gene3D" id="3.30.360.10">
    <property type="entry name" value="Dihydrodipicolinate Reductase, domain 2"/>
    <property type="match status" value="1"/>
</dbReference>
<sequence>MKQIITLLQAHPEVCFFEAARTIHEPSFAAIKEKLGTMRIIQGASLTYQKYSSRYDAFLEGKNPNIFTLKHSAGALQDLGVYLVYDAVGWFGVPEEVHYFPVKLENGIDGSGIAILKYPHFQVGLNIGKTSNSYLPSEIYGLKDTIVMDNAADLNEVKLVDDQRNAHPIGQPMENHLISEIKDFAKIINDPNKDLNRQLRKQWLQLAIQVNRVLCELRLSAGIRFDADELK</sequence>
<dbReference type="AlphaFoldDB" id="A0A510WT92"/>
<dbReference type="Proteomes" id="UP000321722">
    <property type="component" value="Unassembled WGS sequence"/>
</dbReference>
<dbReference type="SUPFAM" id="SSF55347">
    <property type="entry name" value="Glyceraldehyde-3-phosphate dehydrogenase-like, C-terminal domain"/>
    <property type="match status" value="1"/>
</dbReference>
<keyword evidence="2" id="KW-1185">Reference proteome</keyword>
<dbReference type="PANTHER" id="PTHR43054:SF1">
    <property type="entry name" value="SCYLLO-INOSITOL 2-DEHYDROGENASE (NADP(+)) IOLU"/>
    <property type="match status" value="1"/>
</dbReference>
<name>A0A510WT92_9LACO</name>
<protein>
    <submittedName>
        <fullName evidence="1">Uncharacterized protein</fullName>
    </submittedName>
</protein>
<organism evidence="1 2">
    <name type="scientific">Ligilactobacillus aviarius</name>
    <dbReference type="NCBI Taxonomy" id="1606"/>
    <lineage>
        <taxon>Bacteria</taxon>
        <taxon>Bacillati</taxon>
        <taxon>Bacillota</taxon>
        <taxon>Bacilli</taxon>
        <taxon>Lactobacillales</taxon>
        <taxon>Lactobacillaceae</taxon>
        <taxon>Ligilactobacillus</taxon>
    </lineage>
</organism>
<comment type="caution">
    <text evidence="1">The sequence shown here is derived from an EMBL/GenBank/DDBJ whole genome shotgun (WGS) entry which is preliminary data.</text>
</comment>
<gene>
    <name evidence="1" type="ORF">LAV01_12710</name>
</gene>
<evidence type="ECO:0000313" key="1">
    <source>
        <dbReference type="EMBL" id="GEK42439.1"/>
    </source>
</evidence>
<proteinExistence type="predicted"/>
<dbReference type="EMBL" id="BJUI01000022">
    <property type="protein sequence ID" value="GEK42439.1"/>
    <property type="molecule type" value="Genomic_DNA"/>
</dbReference>
<evidence type="ECO:0000313" key="2">
    <source>
        <dbReference type="Proteomes" id="UP000321722"/>
    </source>
</evidence>
<accession>A0A510WT92</accession>